<protein>
    <submittedName>
        <fullName evidence="2">Uncharacterized protein</fullName>
    </submittedName>
</protein>
<reference evidence="2 3" key="1">
    <citation type="submission" date="2020-02" db="EMBL/GenBank/DDBJ databases">
        <authorList>
            <person name="Ferguson B K."/>
        </authorList>
    </citation>
    <scope>NUCLEOTIDE SEQUENCE [LARGE SCALE GENOMIC DNA]</scope>
</reference>
<name>A0A6H5FZ35_9HEMI</name>
<proteinExistence type="predicted"/>
<feature type="compositionally biased region" description="Basic residues" evidence="1">
    <location>
        <begin position="1"/>
        <end position="11"/>
    </location>
</feature>
<dbReference type="AlphaFoldDB" id="A0A6H5FZ35"/>
<evidence type="ECO:0000313" key="3">
    <source>
        <dbReference type="Proteomes" id="UP000479000"/>
    </source>
</evidence>
<dbReference type="EMBL" id="CADCXU010002844">
    <property type="protein sequence ID" value="CAA9994945.1"/>
    <property type="molecule type" value="Genomic_DNA"/>
</dbReference>
<keyword evidence="3" id="KW-1185">Reference proteome</keyword>
<accession>A0A6H5FZ35</accession>
<gene>
    <name evidence="2" type="ORF">NTEN_LOCUS1760</name>
</gene>
<dbReference type="Proteomes" id="UP000479000">
    <property type="component" value="Unassembled WGS sequence"/>
</dbReference>
<evidence type="ECO:0000256" key="1">
    <source>
        <dbReference type="SAM" id="MobiDB-lite"/>
    </source>
</evidence>
<feature type="region of interest" description="Disordered" evidence="1">
    <location>
        <begin position="1"/>
        <end position="20"/>
    </location>
</feature>
<evidence type="ECO:0000313" key="2">
    <source>
        <dbReference type="EMBL" id="CAA9994945.1"/>
    </source>
</evidence>
<feature type="non-terminal residue" evidence="2">
    <location>
        <position position="1"/>
    </location>
</feature>
<organism evidence="2 3">
    <name type="scientific">Nesidiocoris tenuis</name>
    <dbReference type="NCBI Taxonomy" id="355587"/>
    <lineage>
        <taxon>Eukaryota</taxon>
        <taxon>Metazoa</taxon>
        <taxon>Ecdysozoa</taxon>
        <taxon>Arthropoda</taxon>
        <taxon>Hexapoda</taxon>
        <taxon>Insecta</taxon>
        <taxon>Pterygota</taxon>
        <taxon>Neoptera</taxon>
        <taxon>Paraneoptera</taxon>
        <taxon>Hemiptera</taxon>
        <taxon>Heteroptera</taxon>
        <taxon>Panheteroptera</taxon>
        <taxon>Cimicomorpha</taxon>
        <taxon>Miridae</taxon>
        <taxon>Dicyphina</taxon>
        <taxon>Nesidiocoris</taxon>
    </lineage>
</organism>
<sequence length="255" mass="28027">STTSSVKKKSRTCSTSTTSDQSDLKYCALHRNSAEKGKIVKDREKKKVSKRHYARPFHNVPAERVGSARPLYETCPPSELDAARPLQRACQASWVPHVPHNVPAKRAGCRTPLTTCSPSVLGAARPLFTTCLPSELVDRRPFHNVPAKRAGCRTSPFTTCLPSELGAARPIFTTCPPSVQGAARPIFTTCPPSELGAIRPLDTTCPLSVLGAARSFLQRARRARSDICYGFKRVQVDFSQTSDPIFNFKPRCNNF</sequence>